<protein>
    <submittedName>
        <fullName evidence="2">Acyl-CoA thioesterase FadM</fullName>
    </submittedName>
</protein>
<name>A0A1G6XCF5_9GAMM</name>
<evidence type="ECO:0000313" key="3">
    <source>
        <dbReference type="Proteomes" id="UP000198501"/>
    </source>
</evidence>
<accession>A0A1G6XCF5</accession>
<evidence type="ECO:0000313" key="1">
    <source>
        <dbReference type="EMBL" id="GLR30042.1"/>
    </source>
</evidence>
<gene>
    <name evidence="1" type="ORF">GCM10007915_22810</name>
    <name evidence="2" type="ORF">SAMN05660405_01263</name>
</gene>
<reference evidence="1" key="1">
    <citation type="journal article" date="2014" name="Int. J. Syst. Evol. Microbiol.">
        <title>Complete genome of a new Firmicutes species belonging to the dominant human colonic microbiota ('Ruminococcus bicirculans') reveals two chromosomes and a selective capacity to utilize plant glucans.</title>
        <authorList>
            <consortium name="NISC Comparative Sequencing Program"/>
            <person name="Wegmann U."/>
            <person name="Louis P."/>
            <person name="Goesmann A."/>
            <person name="Henrissat B."/>
            <person name="Duncan S.H."/>
            <person name="Flint H.J."/>
        </authorList>
    </citation>
    <scope>NUCLEOTIDE SEQUENCE</scope>
    <source>
        <strain evidence="1">NBRC 103191</strain>
    </source>
</reference>
<dbReference type="CDD" id="cd00586">
    <property type="entry name" value="4HBT"/>
    <property type="match status" value="1"/>
</dbReference>
<dbReference type="EMBL" id="BSOK01000061">
    <property type="protein sequence ID" value="GLR30042.1"/>
    <property type="molecule type" value="Genomic_DNA"/>
</dbReference>
<dbReference type="Proteomes" id="UP001156645">
    <property type="component" value="Unassembled WGS sequence"/>
</dbReference>
<dbReference type="PANTHER" id="PTHR12475">
    <property type="match status" value="1"/>
</dbReference>
<dbReference type="Gene3D" id="3.10.129.10">
    <property type="entry name" value="Hotdog Thioesterase"/>
    <property type="match status" value="1"/>
</dbReference>
<dbReference type="InterPro" id="IPR029069">
    <property type="entry name" value="HotDog_dom_sf"/>
</dbReference>
<proteinExistence type="predicted"/>
<dbReference type="AlphaFoldDB" id="A0A1G6XCF5"/>
<dbReference type="EMBL" id="FNAL01000007">
    <property type="protein sequence ID" value="SDD74975.1"/>
    <property type="molecule type" value="Genomic_DNA"/>
</dbReference>
<reference evidence="1" key="4">
    <citation type="submission" date="2023-01" db="EMBL/GenBank/DDBJ databases">
        <title>Draft genome sequence of Psychrobacter pacificensis strain NBRC 103191.</title>
        <authorList>
            <person name="Sun Q."/>
            <person name="Mori K."/>
        </authorList>
    </citation>
    <scope>NUCLEOTIDE SEQUENCE</scope>
    <source>
        <strain evidence="1">NBRC 103191</strain>
    </source>
</reference>
<dbReference type="Proteomes" id="UP000198501">
    <property type="component" value="Unassembled WGS sequence"/>
</dbReference>
<dbReference type="InterPro" id="IPR051490">
    <property type="entry name" value="THEM6_lcsJ_thioesterase"/>
</dbReference>
<organism evidence="2 3">
    <name type="scientific">Psychrobacter pacificensis</name>
    <dbReference type="NCBI Taxonomy" id="112002"/>
    <lineage>
        <taxon>Bacteria</taxon>
        <taxon>Pseudomonadati</taxon>
        <taxon>Pseudomonadota</taxon>
        <taxon>Gammaproteobacteria</taxon>
        <taxon>Moraxellales</taxon>
        <taxon>Moraxellaceae</taxon>
        <taxon>Psychrobacter</taxon>
    </lineage>
</organism>
<reference evidence="2 3" key="2">
    <citation type="submission" date="2016-10" db="EMBL/GenBank/DDBJ databases">
        <authorList>
            <person name="de Groot N.N."/>
        </authorList>
    </citation>
    <scope>NUCLEOTIDE SEQUENCE [LARGE SCALE GENOMIC DNA]</scope>
    <source>
        <strain evidence="2 3">DSM 23406</strain>
    </source>
</reference>
<dbReference type="RefSeq" id="WP_093069622.1">
    <property type="nucleotide sequence ID" value="NZ_BSOK01000061.1"/>
</dbReference>
<sequence>MNMLLRFFIMVSLLKQQLKHEPMSETISIETLIAPTVRNYRVLPHDMGFRDHLPNYRYLSFIELNITNWLMTCCHQKGIKNLGWIIAMQEMVYLKEIKFLNKMTVNSVLVGWDKKYVYFETRFFVKHQLMGIGMTKFVLTDKKGKCAPAVLDMLGEQTNDVIDSWNAHQVAIKSVKSAK</sequence>
<dbReference type="SUPFAM" id="SSF54637">
    <property type="entry name" value="Thioesterase/thiol ester dehydrase-isomerase"/>
    <property type="match status" value="1"/>
</dbReference>
<dbReference type="Pfam" id="PF13279">
    <property type="entry name" value="4HBT_2"/>
    <property type="match status" value="1"/>
</dbReference>
<keyword evidence="4" id="KW-1185">Reference proteome</keyword>
<reference evidence="4" key="3">
    <citation type="journal article" date="2019" name="Int. J. Syst. Evol. Microbiol.">
        <title>The Global Catalogue of Microorganisms (GCM) 10K type strain sequencing project: providing services to taxonomists for standard genome sequencing and annotation.</title>
        <authorList>
            <consortium name="The Broad Institute Genomics Platform"/>
            <consortium name="The Broad Institute Genome Sequencing Center for Infectious Disease"/>
            <person name="Wu L."/>
            <person name="Ma J."/>
        </authorList>
    </citation>
    <scope>NUCLEOTIDE SEQUENCE [LARGE SCALE GENOMIC DNA]</scope>
    <source>
        <strain evidence="4">NBRC 103191</strain>
    </source>
</reference>
<evidence type="ECO:0000313" key="4">
    <source>
        <dbReference type="Proteomes" id="UP001156645"/>
    </source>
</evidence>
<dbReference type="PANTHER" id="PTHR12475:SF4">
    <property type="entry name" value="PROTEIN THEM6"/>
    <property type="match status" value="1"/>
</dbReference>
<evidence type="ECO:0000313" key="2">
    <source>
        <dbReference type="EMBL" id="SDD74975.1"/>
    </source>
</evidence>